<feature type="repeat" description="TPR" evidence="3">
    <location>
        <begin position="1178"/>
        <end position="1211"/>
    </location>
</feature>
<keyword evidence="1" id="KW-0677">Repeat</keyword>
<dbReference type="EMBL" id="JALJOV010000414">
    <property type="protein sequence ID" value="KAK9863927.1"/>
    <property type="molecule type" value="Genomic_DNA"/>
</dbReference>
<feature type="compositionally biased region" description="Low complexity" evidence="4">
    <location>
        <begin position="906"/>
        <end position="920"/>
    </location>
</feature>
<feature type="compositionally biased region" description="Polar residues" evidence="4">
    <location>
        <begin position="730"/>
        <end position="758"/>
    </location>
</feature>
<evidence type="ECO:0000256" key="3">
    <source>
        <dbReference type="PROSITE-ProRule" id="PRU00339"/>
    </source>
</evidence>
<dbReference type="PANTHER" id="PTHR44858">
    <property type="entry name" value="TETRATRICOPEPTIDE REPEAT PROTEIN 6"/>
    <property type="match status" value="1"/>
</dbReference>
<evidence type="ECO:0000313" key="6">
    <source>
        <dbReference type="Proteomes" id="UP001485043"/>
    </source>
</evidence>
<dbReference type="Pfam" id="PF13432">
    <property type="entry name" value="TPR_16"/>
    <property type="match status" value="3"/>
</dbReference>
<feature type="repeat" description="TPR" evidence="3">
    <location>
        <begin position="1110"/>
        <end position="1143"/>
    </location>
</feature>
<feature type="repeat" description="TPR" evidence="3">
    <location>
        <begin position="1042"/>
        <end position="1075"/>
    </location>
</feature>
<reference evidence="5 6" key="1">
    <citation type="journal article" date="2024" name="Nat. Commun.">
        <title>Phylogenomics reveals the evolutionary origins of lichenization in chlorophyte algae.</title>
        <authorList>
            <person name="Puginier C."/>
            <person name="Libourel C."/>
            <person name="Otte J."/>
            <person name="Skaloud P."/>
            <person name="Haon M."/>
            <person name="Grisel S."/>
            <person name="Petersen M."/>
            <person name="Berrin J.G."/>
            <person name="Delaux P.M."/>
            <person name="Dal Grande F."/>
            <person name="Keller J."/>
        </authorList>
    </citation>
    <scope>NUCLEOTIDE SEQUENCE [LARGE SCALE GENOMIC DNA]</scope>
    <source>
        <strain evidence="5 6">SAG 2523</strain>
    </source>
</reference>
<dbReference type="InterPro" id="IPR011990">
    <property type="entry name" value="TPR-like_helical_dom_sf"/>
</dbReference>
<dbReference type="PROSITE" id="PS50005">
    <property type="entry name" value="TPR"/>
    <property type="match status" value="10"/>
</dbReference>
<feature type="region of interest" description="Disordered" evidence="4">
    <location>
        <begin position="901"/>
        <end position="925"/>
    </location>
</feature>
<feature type="repeat" description="TPR" evidence="3">
    <location>
        <begin position="1348"/>
        <end position="1381"/>
    </location>
</feature>
<feature type="compositionally biased region" description="Low complexity" evidence="4">
    <location>
        <begin position="633"/>
        <end position="647"/>
    </location>
</feature>
<feature type="repeat" description="TPR" evidence="3">
    <location>
        <begin position="1246"/>
        <end position="1279"/>
    </location>
</feature>
<protein>
    <submittedName>
        <fullName evidence="5">Uncharacterized protein</fullName>
    </submittedName>
</protein>
<feature type="repeat" description="TPR" evidence="3">
    <location>
        <begin position="508"/>
        <end position="541"/>
    </location>
</feature>
<feature type="repeat" description="TPR" evidence="3">
    <location>
        <begin position="1008"/>
        <end position="1041"/>
    </location>
</feature>
<evidence type="ECO:0000256" key="1">
    <source>
        <dbReference type="ARBA" id="ARBA00022737"/>
    </source>
</evidence>
<organism evidence="5 6">
    <name type="scientific">Apatococcus fuscideae</name>
    <dbReference type="NCBI Taxonomy" id="2026836"/>
    <lineage>
        <taxon>Eukaryota</taxon>
        <taxon>Viridiplantae</taxon>
        <taxon>Chlorophyta</taxon>
        <taxon>core chlorophytes</taxon>
        <taxon>Trebouxiophyceae</taxon>
        <taxon>Chlorellales</taxon>
        <taxon>Chlorellaceae</taxon>
        <taxon>Apatococcus</taxon>
    </lineage>
</organism>
<dbReference type="Pfam" id="PF13181">
    <property type="entry name" value="TPR_8"/>
    <property type="match status" value="3"/>
</dbReference>
<feature type="region of interest" description="Disordered" evidence="4">
    <location>
        <begin position="631"/>
        <end position="659"/>
    </location>
</feature>
<sequence>MGASPSRNARKSSSLRGMRCSRLLSGRAILGALASLIALVCTLATLHQLWQPATADGFSSKEAVRRLRANMAISNLTSGFANSFSSESSSSSSGSGWGRWGRMLPIQSPIAHASGSPPIIVDPYPLESDHECPRKTERISYKDIKAETRKPYLLGGEDSNCSTCQIDNNWVKFSRYESNGPVCPWEDRQRLQRWLVERAEAGAPGGKELLEMTPCDMFPYLRARTLWLIGDSMMQESMRAMMAFFIEFWDLGERWLESLTDDRWALDPLHGGWCIELPEEARICHLRANMGDWLADILMPRMVALGAKTNDIAVVNFAVWINEWHEYRDNLGRFAGAYITRGAELPFFIWRDSSVQHFNTPDGHYQPGLAQDCRPIPGISLDRNNHLHALDREQQEVEQGGWRNMLAYPLMDRLGIPVQYSWNNATLTKRKDFLDREAEARTAPNRVLYFRKNADCDKLIVACSKKLRVDPKNLRALLIRASSCVKKGDLISALQDYSLAIRIDPEHVDALVHRGTVNEKLGDLDAAIADFTRVLELEPNHVKAAYARGACRNLKGDFADAIEDYALALEKDQPGAQGQMARGWSGSLRGSWRGSRQNSEALPESSWRVPALHSLGNDALGDDSHGHAVEVLSDSSASPSPRPSLQPAERRPPTGRGQALRHLNTRGALHEHGFDSPAVTPADTGPRSTVFRPGSPTVAEPALPQEVASSRLGPHRSSAASQGPEHVSWDGTSTTDHTSSADGSHQQDPWPNISSTEPASAGGDHSRMPGASHSHQPHSADSQRPPSASSSCSTHSSRGSHVQPLPEKTSPDEPAAVARSLESSKRRSGPSRQELAIQQDHVELGASQKDLGGKKPHGEGTNGEMQQGRAAEQRLMGMADVAAGKQRPGLTDVLRPSMERLKLDQRLSSTSQLQQQQGVQSGSGAGVLPGRLAAAAAAAPYSLSLMPRESGSAPPATQLPKPTAAEAPSEAGDAEDGFMSANEGQEAGTAAAEQQGQPTPSAQDCAAADRHHAKGYALRKQGNFAVAIQEYSEAIRLHPRHLKSLFNRAFSYDKVGDFEKALADYGRALEVDPVNSFAHYNRGITRDRLGDFAGAVEDFSAAIALDANNADFHHNRGFSLRKQGRFEEAIEDYTKAVALNPRHCRAFYNRAFSYDRLQQFEAAIADYSRALEIEPTNATAFHNRASLLERSGRLQEALEDYGRAIQLDSGPVLSLHSRALLLERLGQLPAAMADYDRAVGFEPSNITFLRNRGNCRRLQGSFAEAVEDFDRVLERSPDDAGALGHRGYALRKLGRFQPAVADYTAALAQQPGSIRLRNNRGYCLARLGRYADAVADYDAVLDLDGSNTHALHNRGISYDKMGKYDEAISDFTQVLLLDPQNVNAVFNRGSSYDSVGQYDKAVADYSRALDLDASIASSSLQNGEPLPT</sequence>
<feature type="region of interest" description="Disordered" evidence="4">
    <location>
        <begin position="946"/>
        <end position="1008"/>
    </location>
</feature>
<feature type="compositionally biased region" description="Low complexity" evidence="4">
    <location>
        <begin position="779"/>
        <end position="801"/>
    </location>
</feature>
<name>A0AAW1T5P1_9CHLO</name>
<keyword evidence="2 3" id="KW-0802">TPR repeat</keyword>
<accession>A0AAW1T5P1</accession>
<dbReference type="Gene3D" id="1.25.40.10">
    <property type="entry name" value="Tetratricopeptide repeat domain"/>
    <property type="match status" value="5"/>
</dbReference>
<dbReference type="SUPFAM" id="SSF48452">
    <property type="entry name" value="TPR-like"/>
    <property type="match status" value="2"/>
</dbReference>
<dbReference type="InterPro" id="IPR019734">
    <property type="entry name" value="TPR_rpt"/>
</dbReference>
<feature type="repeat" description="TPR" evidence="3">
    <location>
        <begin position="1144"/>
        <end position="1177"/>
    </location>
</feature>
<dbReference type="PANTHER" id="PTHR44858:SF1">
    <property type="entry name" value="UDP-N-ACETYLGLUCOSAMINE--PEPTIDE N-ACETYLGLUCOSAMINYLTRANSFERASE SPINDLY-RELATED"/>
    <property type="match status" value="1"/>
</dbReference>
<evidence type="ECO:0000256" key="4">
    <source>
        <dbReference type="SAM" id="MobiDB-lite"/>
    </source>
</evidence>
<evidence type="ECO:0000256" key="2">
    <source>
        <dbReference type="ARBA" id="ARBA00022803"/>
    </source>
</evidence>
<dbReference type="Proteomes" id="UP001485043">
    <property type="component" value="Unassembled WGS sequence"/>
</dbReference>
<comment type="caution">
    <text evidence="5">The sequence shown here is derived from an EMBL/GenBank/DDBJ whole genome shotgun (WGS) entry which is preliminary data.</text>
</comment>
<dbReference type="SMART" id="SM00028">
    <property type="entry name" value="TPR"/>
    <property type="match status" value="15"/>
</dbReference>
<dbReference type="Pfam" id="PF00515">
    <property type="entry name" value="TPR_1"/>
    <property type="match status" value="4"/>
</dbReference>
<evidence type="ECO:0000313" key="5">
    <source>
        <dbReference type="EMBL" id="KAK9863927.1"/>
    </source>
</evidence>
<feature type="repeat" description="TPR" evidence="3">
    <location>
        <begin position="1382"/>
        <end position="1415"/>
    </location>
</feature>
<feature type="region of interest" description="Disordered" evidence="4">
    <location>
        <begin position="671"/>
        <end position="869"/>
    </location>
</feature>
<feature type="compositionally biased region" description="Low complexity" evidence="4">
    <location>
        <begin position="983"/>
        <end position="997"/>
    </location>
</feature>
<gene>
    <name evidence="5" type="ORF">WJX84_012440</name>
</gene>
<dbReference type="PROSITE" id="PS50293">
    <property type="entry name" value="TPR_REGION"/>
    <property type="match status" value="5"/>
</dbReference>
<keyword evidence="6" id="KW-1185">Reference proteome</keyword>
<feature type="repeat" description="TPR" evidence="3">
    <location>
        <begin position="1076"/>
        <end position="1109"/>
    </location>
</feature>
<proteinExistence type="predicted"/>
<dbReference type="InterPro" id="IPR050498">
    <property type="entry name" value="Ycf3"/>
</dbReference>
<feature type="compositionally biased region" description="Low complexity" evidence="4">
    <location>
        <begin position="582"/>
        <end position="596"/>
    </location>
</feature>
<feature type="region of interest" description="Disordered" evidence="4">
    <location>
        <begin position="573"/>
        <end position="605"/>
    </location>
</feature>